<dbReference type="AlphaFoldDB" id="A0A8T2RJK3"/>
<dbReference type="PANTHER" id="PTHR43198:SF2">
    <property type="entry name" value="SI:CH1073-67J19.1-RELATED"/>
    <property type="match status" value="1"/>
</dbReference>
<dbReference type="EMBL" id="CM035431">
    <property type="protein sequence ID" value="KAH7296004.1"/>
    <property type="molecule type" value="Genomic_DNA"/>
</dbReference>
<dbReference type="InterPro" id="IPR050967">
    <property type="entry name" value="Thiamine_Salvage_TenA"/>
</dbReference>
<reference evidence="1" key="1">
    <citation type="submission" date="2021-08" db="EMBL/GenBank/DDBJ databases">
        <title>WGS assembly of Ceratopteris richardii.</title>
        <authorList>
            <person name="Marchant D.B."/>
            <person name="Chen G."/>
            <person name="Jenkins J."/>
            <person name="Shu S."/>
            <person name="Leebens-Mack J."/>
            <person name="Grimwood J."/>
            <person name="Schmutz J."/>
            <person name="Soltis P."/>
            <person name="Soltis D."/>
            <person name="Chen Z.-H."/>
        </authorList>
    </citation>
    <scope>NUCLEOTIDE SEQUENCE</scope>
    <source>
        <strain evidence="1">Whitten #5841</strain>
        <tissue evidence="1">Leaf</tissue>
    </source>
</reference>
<comment type="caution">
    <text evidence="1">The sequence shown here is derived from an EMBL/GenBank/DDBJ whole genome shotgun (WGS) entry which is preliminary data.</text>
</comment>
<evidence type="ECO:0000313" key="1">
    <source>
        <dbReference type="EMBL" id="KAH7296004.1"/>
    </source>
</evidence>
<dbReference type="SUPFAM" id="SSF48613">
    <property type="entry name" value="Heme oxygenase-like"/>
    <property type="match status" value="1"/>
</dbReference>
<keyword evidence="2" id="KW-1185">Reference proteome</keyword>
<dbReference type="Proteomes" id="UP000825935">
    <property type="component" value="Chromosome 26"/>
</dbReference>
<protein>
    <submittedName>
        <fullName evidence="1">Uncharacterized protein</fullName>
    </submittedName>
</protein>
<evidence type="ECO:0000313" key="2">
    <source>
        <dbReference type="Proteomes" id="UP000825935"/>
    </source>
</evidence>
<proteinExistence type="predicted"/>
<sequence>MHPGDNCTNYVHPIAQWLPKLRLWLIFYGTNQARQTVFIKGVRDGNLDPDFYGTYMLQDGWYCREVGGIWREVSTSNREGVDSEIKNFAAESGVKYKRYGNAIYDRWNAIEIKARKDIIKYVDSIKTSVTEYAPNILISTYACVKLWPVLTGELENVVKEGNPYKVWVDSNQSSGKTEKAQAHLINSHKGSDRENALDMFRIAMQNEIDFFNGGGKA</sequence>
<dbReference type="PANTHER" id="PTHR43198">
    <property type="entry name" value="BIFUNCTIONAL TH2 PROTEIN"/>
    <property type="match status" value="1"/>
</dbReference>
<dbReference type="OrthoDB" id="5984652at2759"/>
<dbReference type="InterPro" id="IPR016084">
    <property type="entry name" value="Haem_Oase-like_multi-hlx"/>
</dbReference>
<name>A0A8T2RJK3_CERRI</name>
<gene>
    <name evidence="1" type="ORF">KP509_26G003600</name>
</gene>
<accession>A0A8T2RJK3</accession>
<organism evidence="1 2">
    <name type="scientific">Ceratopteris richardii</name>
    <name type="common">Triangle waterfern</name>
    <dbReference type="NCBI Taxonomy" id="49495"/>
    <lineage>
        <taxon>Eukaryota</taxon>
        <taxon>Viridiplantae</taxon>
        <taxon>Streptophyta</taxon>
        <taxon>Embryophyta</taxon>
        <taxon>Tracheophyta</taxon>
        <taxon>Polypodiopsida</taxon>
        <taxon>Polypodiidae</taxon>
        <taxon>Polypodiales</taxon>
        <taxon>Pteridineae</taxon>
        <taxon>Pteridaceae</taxon>
        <taxon>Parkerioideae</taxon>
        <taxon>Ceratopteris</taxon>
    </lineage>
</organism>
<dbReference type="GO" id="GO:0005829">
    <property type="term" value="C:cytosol"/>
    <property type="evidence" value="ECO:0007669"/>
    <property type="project" value="TreeGrafter"/>
</dbReference>
<dbReference type="Gene3D" id="1.20.910.10">
    <property type="entry name" value="Heme oxygenase-like"/>
    <property type="match status" value="1"/>
</dbReference>